<protein>
    <recommendedName>
        <fullName evidence="1">VQ domain-containing protein</fullName>
    </recommendedName>
</protein>
<reference evidence="2" key="1">
    <citation type="submission" date="2021-01" db="UniProtKB">
        <authorList>
            <consortium name="EnsemblPlants"/>
        </authorList>
    </citation>
    <scope>IDENTIFICATION</scope>
</reference>
<feature type="domain" description="VQ" evidence="1">
    <location>
        <begin position="22"/>
        <end position="48"/>
    </location>
</feature>
<dbReference type="Gramene" id="Kaladp0020s0048.1.v1.1">
    <property type="protein sequence ID" value="Kaladp0020s0048.1.v1.1.CDS.1"/>
    <property type="gene ID" value="Kaladp0020s0048.v1.1"/>
</dbReference>
<evidence type="ECO:0000313" key="2">
    <source>
        <dbReference type="EnsemblPlants" id="Kaladp0020s0048.1.v1.1.CDS.1"/>
    </source>
</evidence>
<accession>A0A7N0T2R7</accession>
<dbReference type="PANTHER" id="PTHR33624:SF17">
    <property type="entry name" value="OS07G0687400 PROTEIN"/>
    <property type="match status" value="1"/>
</dbReference>
<sequence length="137" mass="14795">MGRVLNSNRSSSKKKNLKVVYISSPMKVKTCASNFRSTVQQLTGRDSDIVDRLMDEYAHLNGLAPSLEIPAARLGHPQQSPTSSGSMPNFEEAAAGLFSGGGEGRRAEAVGDEGLLFEEIFSSGWLLEYPLDEAGLF</sequence>
<organism evidence="2 3">
    <name type="scientific">Kalanchoe fedtschenkoi</name>
    <name type="common">Lavender scallops</name>
    <name type="synonym">South American air plant</name>
    <dbReference type="NCBI Taxonomy" id="63787"/>
    <lineage>
        <taxon>Eukaryota</taxon>
        <taxon>Viridiplantae</taxon>
        <taxon>Streptophyta</taxon>
        <taxon>Embryophyta</taxon>
        <taxon>Tracheophyta</taxon>
        <taxon>Spermatophyta</taxon>
        <taxon>Magnoliopsida</taxon>
        <taxon>eudicotyledons</taxon>
        <taxon>Gunneridae</taxon>
        <taxon>Pentapetalae</taxon>
        <taxon>Saxifragales</taxon>
        <taxon>Crassulaceae</taxon>
        <taxon>Kalanchoe</taxon>
    </lineage>
</organism>
<dbReference type="InterPro" id="IPR039335">
    <property type="entry name" value="SIB1/2"/>
</dbReference>
<evidence type="ECO:0000313" key="3">
    <source>
        <dbReference type="Proteomes" id="UP000594263"/>
    </source>
</evidence>
<dbReference type="Pfam" id="PF05678">
    <property type="entry name" value="VQ"/>
    <property type="match status" value="1"/>
</dbReference>
<dbReference type="Proteomes" id="UP000594263">
    <property type="component" value="Unplaced"/>
</dbReference>
<name>A0A7N0T2R7_KALFE</name>
<keyword evidence="3" id="KW-1185">Reference proteome</keyword>
<dbReference type="InterPro" id="IPR008889">
    <property type="entry name" value="VQ"/>
</dbReference>
<evidence type="ECO:0000259" key="1">
    <source>
        <dbReference type="Pfam" id="PF05678"/>
    </source>
</evidence>
<dbReference type="EnsemblPlants" id="Kaladp0020s0048.1.v1.1">
    <property type="protein sequence ID" value="Kaladp0020s0048.1.v1.1.CDS.1"/>
    <property type="gene ID" value="Kaladp0020s0048.v1.1"/>
</dbReference>
<dbReference type="PANTHER" id="PTHR33624">
    <property type="entry name" value="SIGMA FACTOR BINDING PROTEIN 1, CHLOROPLASTIC"/>
    <property type="match status" value="1"/>
</dbReference>
<proteinExistence type="predicted"/>
<dbReference type="AlphaFoldDB" id="A0A7N0T2R7"/>